<protein>
    <submittedName>
        <fullName evidence="2">Secreted protein</fullName>
    </submittedName>
</protein>
<dbReference type="WBParaSite" id="ACRNAN_scaffold3919.g9042.t1">
    <property type="protein sequence ID" value="ACRNAN_scaffold3919.g9042.t1"/>
    <property type="gene ID" value="ACRNAN_scaffold3919.g9042"/>
</dbReference>
<proteinExistence type="predicted"/>
<name>A0A914DTZ2_9BILA</name>
<evidence type="ECO:0000313" key="2">
    <source>
        <dbReference type="WBParaSite" id="ACRNAN_scaffold3919.g9042.t1"/>
    </source>
</evidence>
<reference evidence="2" key="1">
    <citation type="submission" date="2022-11" db="UniProtKB">
        <authorList>
            <consortium name="WormBaseParasite"/>
        </authorList>
    </citation>
    <scope>IDENTIFICATION</scope>
</reference>
<dbReference type="AlphaFoldDB" id="A0A914DTZ2"/>
<organism evidence="1 2">
    <name type="scientific">Acrobeloides nanus</name>
    <dbReference type="NCBI Taxonomy" id="290746"/>
    <lineage>
        <taxon>Eukaryota</taxon>
        <taxon>Metazoa</taxon>
        <taxon>Ecdysozoa</taxon>
        <taxon>Nematoda</taxon>
        <taxon>Chromadorea</taxon>
        <taxon>Rhabditida</taxon>
        <taxon>Tylenchina</taxon>
        <taxon>Cephalobomorpha</taxon>
        <taxon>Cephaloboidea</taxon>
        <taxon>Cephalobidae</taxon>
        <taxon>Acrobeloides</taxon>
    </lineage>
</organism>
<sequence length="68" mass="7663">MRVVYVIPIPVGMTAFVWSRIKHPVDICVYAMIYLRVTIVKTKSLTTAQKSLAPQELSAHLVHLLVCL</sequence>
<dbReference type="Proteomes" id="UP000887540">
    <property type="component" value="Unplaced"/>
</dbReference>
<keyword evidence="1" id="KW-1185">Reference proteome</keyword>
<accession>A0A914DTZ2</accession>
<evidence type="ECO:0000313" key="1">
    <source>
        <dbReference type="Proteomes" id="UP000887540"/>
    </source>
</evidence>